<keyword evidence="4" id="KW-0812">Transmembrane</keyword>
<dbReference type="EMBL" id="QLSX01000003">
    <property type="protein sequence ID" value="RAR63068.1"/>
    <property type="molecule type" value="Genomic_DNA"/>
</dbReference>
<dbReference type="GO" id="GO:0015562">
    <property type="term" value="F:efflux transmembrane transporter activity"/>
    <property type="evidence" value="ECO:0007669"/>
    <property type="project" value="TreeGrafter"/>
</dbReference>
<name>A0A328Y1W9_9GAMM</name>
<dbReference type="Gene3D" id="1.10.287.470">
    <property type="entry name" value="Helix hairpin bin"/>
    <property type="match status" value="1"/>
</dbReference>
<dbReference type="Gene3D" id="2.40.50.100">
    <property type="match status" value="1"/>
</dbReference>
<evidence type="ECO:0000313" key="6">
    <source>
        <dbReference type="EMBL" id="RAR63068.1"/>
    </source>
</evidence>
<dbReference type="Gene3D" id="2.40.420.20">
    <property type="match status" value="1"/>
</dbReference>
<gene>
    <name evidence="6" type="ORF">BCL93_103301</name>
</gene>
<dbReference type="RefSeq" id="WP_181463044.1">
    <property type="nucleotide sequence ID" value="NZ_QLSX01000003.1"/>
</dbReference>
<dbReference type="Proteomes" id="UP000249700">
    <property type="component" value="Unassembled WGS sequence"/>
</dbReference>
<dbReference type="Pfam" id="PF25967">
    <property type="entry name" value="RND-MFP_C"/>
    <property type="match status" value="1"/>
</dbReference>
<proteinExistence type="inferred from homology"/>
<feature type="coiled-coil region" evidence="2">
    <location>
        <begin position="116"/>
        <end position="143"/>
    </location>
</feature>
<sequence>MSAPPASPSHPPRRPWLARLSAIAILALAVAVAGYWLTHRPQAPKRAPAERPVPRVEVMTVEHQAEAPVLNAHGRVLAARETTLSTSINGRLEAFAPQVEPGRRVAKGQWLARLERTDYELALREAEASLASAESDLASEQGEQIRAAAEYRTFGRDLPPARRALVLREPQLKAAKAAVETARAQRDRAQADLARTEVTAPFDAVIQEKLVGEGAGLGAYADILSLVGIERFWVRLNLPQEALTWLDTHTADGHGSRVELDSPAWPDGQIREGEVWSVLPSLEESGLMTQVMVAVDDPLALEHEGAPALRLGDLLEARLYPAQTRQLIRIPVSALRGNRRVWLLDENNHLRMRDVELAHRGDEVALIESGLNDGERVILGNLANAEAGMALKARDSEMAESTDSPSGDAAATPHQEGNA</sequence>
<dbReference type="PANTHER" id="PTHR30469">
    <property type="entry name" value="MULTIDRUG RESISTANCE PROTEIN MDTA"/>
    <property type="match status" value="1"/>
</dbReference>
<evidence type="ECO:0000256" key="2">
    <source>
        <dbReference type="SAM" id="Coils"/>
    </source>
</evidence>
<dbReference type="AlphaFoldDB" id="A0A328Y1W9"/>
<evidence type="ECO:0000256" key="4">
    <source>
        <dbReference type="SAM" id="Phobius"/>
    </source>
</evidence>
<evidence type="ECO:0000259" key="5">
    <source>
        <dbReference type="Pfam" id="PF25967"/>
    </source>
</evidence>
<comment type="caution">
    <text evidence="6">The sequence shown here is derived from an EMBL/GenBank/DDBJ whole genome shotgun (WGS) entry which is preliminary data.</text>
</comment>
<feature type="domain" description="Multidrug resistance protein MdtA-like C-terminal permuted SH3" evidence="5">
    <location>
        <begin position="335"/>
        <end position="382"/>
    </location>
</feature>
<evidence type="ECO:0000256" key="1">
    <source>
        <dbReference type="ARBA" id="ARBA00009477"/>
    </source>
</evidence>
<dbReference type="SUPFAM" id="SSF111369">
    <property type="entry name" value="HlyD-like secretion proteins"/>
    <property type="match status" value="1"/>
</dbReference>
<dbReference type="PANTHER" id="PTHR30469:SF15">
    <property type="entry name" value="HLYD FAMILY OF SECRETION PROTEINS"/>
    <property type="match status" value="1"/>
</dbReference>
<dbReference type="InterPro" id="IPR006143">
    <property type="entry name" value="RND_pump_MFP"/>
</dbReference>
<keyword evidence="4" id="KW-1133">Transmembrane helix</keyword>
<comment type="similarity">
    <text evidence="1">Belongs to the membrane fusion protein (MFP) (TC 8.A.1) family.</text>
</comment>
<protein>
    <submittedName>
        <fullName evidence="6">RND family efflux transporter MFP subunit</fullName>
    </submittedName>
</protein>
<keyword evidence="4" id="KW-0472">Membrane</keyword>
<feature type="region of interest" description="Disordered" evidence="3">
    <location>
        <begin position="393"/>
        <end position="419"/>
    </location>
</feature>
<dbReference type="Gene3D" id="2.40.30.170">
    <property type="match status" value="1"/>
</dbReference>
<organism evidence="6 7">
    <name type="scientific">Onishia taeanensis</name>
    <dbReference type="NCBI Taxonomy" id="284577"/>
    <lineage>
        <taxon>Bacteria</taxon>
        <taxon>Pseudomonadati</taxon>
        <taxon>Pseudomonadota</taxon>
        <taxon>Gammaproteobacteria</taxon>
        <taxon>Oceanospirillales</taxon>
        <taxon>Halomonadaceae</taxon>
        <taxon>Onishia</taxon>
    </lineage>
</organism>
<reference evidence="6 7" key="1">
    <citation type="submission" date="2018-06" db="EMBL/GenBank/DDBJ databases">
        <title>Comparative analysis of microorganisms from saline springs in Andes Mountain Range, Colombia.</title>
        <authorList>
            <person name="Rubin E."/>
        </authorList>
    </citation>
    <scope>NUCLEOTIDE SEQUENCE [LARGE SCALE GENOMIC DNA]</scope>
    <source>
        <strain evidence="6 7">USBA-857</strain>
    </source>
</reference>
<evidence type="ECO:0000313" key="7">
    <source>
        <dbReference type="Proteomes" id="UP000249700"/>
    </source>
</evidence>
<keyword evidence="2" id="KW-0175">Coiled coil</keyword>
<dbReference type="NCBIfam" id="TIGR01730">
    <property type="entry name" value="RND_mfp"/>
    <property type="match status" value="1"/>
</dbReference>
<accession>A0A328Y1W9</accession>
<feature type="coiled-coil region" evidence="2">
    <location>
        <begin position="172"/>
        <end position="199"/>
    </location>
</feature>
<dbReference type="GO" id="GO:1990281">
    <property type="term" value="C:efflux pump complex"/>
    <property type="evidence" value="ECO:0007669"/>
    <property type="project" value="TreeGrafter"/>
</dbReference>
<feature type="transmembrane region" description="Helical" evidence="4">
    <location>
        <begin position="16"/>
        <end position="37"/>
    </location>
</feature>
<dbReference type="InterPro" id="IPR058627">
    <property type="entry name" value="MdtA-like_C"/>
</dbReference>
<evidence type="ECO:0000256" key="3">
    <source>
        <dbReference type="SAM" id="MobiDB-lite"/>
    </source>
</evidence>